<reference evidence="2" key="1">
    <citation type="submission" date="2010-08" db="EMBL/GenBank/DDBJ databases">
        <title>Genome sequence of Parvularcula bermudensis HTCC2503.</title>
        <authorList>
            <person name="Kang D.-M."/>
            <person name="Oh H.-M."/>
            <person name="Cho J.-C."/>
        </authorList>
    </citation>
    <scope>NUCLEOTIDE SEQUENCE [LARGE SCALE GENOMIC DNA]</scope>
    <source>
        <strain evidence="2">ATCC BAA-594 / HTCC2503 / KCTC 12087</strain>
    </source>
</reference>
<dbReference type="HOGENOM" id="CLU_1244337_0_0_5"/>
<dbReference type="AlphaFoldDB" id="E0TG75"/>
<gene>
    <name evidence="1" type="ordered locus">PB2503_13044</name>
</gene>
<dbReference type="STRING" id="314260.PB2503_13044"/>
<name>E0TG75_PARBH</name>
<organism evidence="1 2">
    <name type="scientific">Parvularcula bermudensis (strain ATCC BAA-594 / HTCC2503 / KCTC 12087)</name>
    <dbReference type="NCBI Taxonomy" id="314260"/>
    <lineage>
        <taxon>Bacteria</taxon>
        <taxon>Pseudomonadati</taxon>
        <taxon>Pseudomonadota</taxon>
        <taxon>Alphaproteobacteria</taxon>
        <taxon>Parvularculales</taxon>
        <taxon>Parvularculaceae</taxon>
        <taxon>Parvularcula</taxon>
    </lineage>
</organism>
<dbReference type="EMBL" id="CP002156">
    <property type="protein sequence ID" value="ADM10646.1"/>
    <property type="molecule type" value="Genomic_DNA"/>
</dbReference>
<keyword evidence="2" id="KW-1185">Reference proteome</keyword>
<reference evidence="1 2" key="2">
    <citation type="journal article" date="2011" name="J. Bacteriol.">
        <title>Complete genome sequence of strain HTCC2503T of Parvularcula bermudensis, the type species of the order "Parvularculales" in the class Alphaproteobacteria.</title>
        <authorList>
            <person name="Oh H.M."/>
            <person name="Kang I."/>
            <person name="Vergin K.L."/>
            <person name="Kang D."/>
            <person name="Rhee K.H."/>
            <person name="Giovannoni S.J."/>
            <person name="Cho J.C."/>
        </authorList>
    </citation>
    <scope>NUCLEOTIDE SEQUENCE [LARGE SCALE GENOMIC DNA]</scope>
    <source>
        <strain evidence="2">ATCC BAA-594 / HTCC2503 / KCTC 12087</strain>
    </source>
</reference>
<evidence type="ECO:0000313" key="1">
    <source>
        <dbReference type="EMBL" id="ADM10646.1"/>
    </source>
</evidence>
<accession>E0TG75</accession>
<protein>
    <submittedName>
        <fullName evidence="1">Tyrosine recombinase</fullName>
    </submittedName>
</protein>
<dbReference type="Proteomes" id="UP000001302">
    <property type="component" value="Chromosome"/>
</dbReference>
<dbReference type="KEGG" id="pbr:PB2503_13044"/>
<proteinExistence type="predicted"/>
<evidence type="ECO:0000313" key="2">
    <source>
        <dbReference type="Proteomes" id="UP000001302"/>
    </source>
</evidence>
<sequence>MGDFLGKGPFMANQHRLFRLSEMSSDDAEKLSWDSPASARIRSTLSPHIGSSADKAPLDEPLRVAIITLDDACMVLDGVRAQLRDIAEPVIAAAADPDPANRALFADEYDEHRERFHSFRLDDQDPAAAILGESSTAMSIDLPNGTAYRVGRFSLGQQAELTLPPPVTAFADHGEIAEILGAIDAAFSVLDGALVRYRQDSRFLSARFSLPTKDDDAPPPVA</sequence>